<sequence>MEDVEGSYILISILLLSILPITLSFKPKLSFLASAISGLTIIVLSILSFNKEIILNIPSSIDYLTFSFRLDNLSAFFVSVVSLISFATSIYSINYVEEFKNKSLLAFLYNFFISSIVFVILSSNAFSFLIFWEIMSVISYFLVIFNYKDEENKNAGIYYIFMTHFGTGFIILAFIFMFLSTNSLDFTVWAKSNLDENTKILVFILSLIGFGTKAGIFPLHIWLPKAHPVAPSNVSAIMSGVMIKIAVYMLVRFYFEFLKDYSFYLGIIVLAIGALSAIYGIMYAYINNDIKRMLAYSSMENIGIIFIGMGLSIMFLSQGNFLLAGISFIAFLYHTLNHAVFKSLLFMSAGTILFNTHKKNIEELGGLVKFMPKTAVITLIGILGIIALPPFNGFVSEWLIYQSLLFSNNIDNDVIQIFTPIFASLLALTGAFALGTFSKMFGLTFLGKPRTEYHAKESKIFMLTGMFLLSILVVILGIFPMIPIYIIDDIFKNFTQIPIFNIISYKYGFIIVPVDYEFGRLSPMGLFLAGVVAFIIVYLSIRLVSNAKTRYYETWACGLTEDNLTNKAQYSATGFSAALRRIFSFVYGYKEELKQSSGKLKYFYPEKRYILQIYDVIEKIYNQILNVFINIFLKVRYYFQAGIIHVYIAYIVITLIGLLIFVLWF</sequence>
<dbReference type="PANTHER" id="PTHR42682:SF3">
    <property type="entry name" value="FORMATE HYDROGENLYASE SUBUNIT 3-RELATED"/>
    <property type="match status" value="1"/>
</dbReference>
<dbReference type="AlphaFoldDB" id="A0AA46ADP1"/>
<evidence type="ECO:0000256" key="1">
    <source>
        <dbReference type="ARBA" id="ARBA00004651"/>
    </source>
</evidence>
<evidence type="ECO:0000313" key="12">
    <source>
        <dbReference type="Proteomes" id="UP001157947"/>
    </source>
</evidence>
<evidence type="ECO:0000256" key="3">
    <source>
        <dbReference type="ARBA" id="ARBA00022692"/>
    </source>
</evidence>
<comment type="subcellular location">
    <subcellularLocation>
        <location evidence="1">Cell membrane</location>
        <topology evidence="1">Multi-pass membrane protein</topology>
    </subcellularLocation>
    <subcellularLocation>
        <location evidence="7">Membrane</location>
        <topology evidence="7">Multi-pass membrane protein</topology>
    </subcellularLocation>
</comment>
<accession>A0AA46ADP1</accession>
<protein>
    <submittedName>
        <fullName evidence="11">Formate hydrogenlyase subunit 3/Multisubunit Na+/H+ antiporter, MnhD subunit</fullName>
    </submittedName>
</protein>
<dbReference type="EMBL" id="FXTX01000004">
    <property type="protein sequence ID" value="SMP06578.1"/>
    <property type="molecule type" value="Genomic_DNA"/>
</dbReference>
<dbReference type="GO" id="GO:0005886">
    <property type="term" value="C:plasma membrane"/>
    <property type="evidence" value="ECO:0007669"/>
    <property type="project" value="UniProtKB-SubCell"/>
</dbReference>
<feature type="transmembrane region" description="Helical" evidence="8">
    <location>
        <begin position="234"/>
        <end position="255"/>
    </location>
</feature>
<keyword evidence="12" id="KW-1185">Reference proteome</keyword>
<evidence type="ECO:0000313" key="11">
    <source>
        <dbReference type="EMBL" id="SMP06578.1"/>
    </source>
</evidence>
<reference evidence="11" key="1">
    <citation type="submission" date="2017-05" db="EMBL/GenBank/DDBJ databases">
        <authorList>
            <person name="Varghese N."/>
            <person name="Submissions S."/>
        </authorList>
    </citation>
    <scope>NUCLEOTIDE SEQUENCE</scope>
    <source>
        <strain evidence="11">DSM 18763</strain>
    </source>
</reference>
<feature type="transmembrane region" description="Helical" evidence="8">
    <location>
        <begin position="415"/>
        <end position="439"/>
    </location>
</feature>
<evidence type="ECO:0000256" key="8">
    <source>
        <dbReference type="SAM" id="Phobius"/>
    </source>
</evidence>
<feature type="transmembrane region" description="Helical" evidence="8">
    <location>
        <begin position="30"/>
        <end position="49"/>
    </location>
</feature>
<organism evidence="11 12">
    <name type="scientific">Venenivibrio stagnispumantis</name>
    <dbReference type="NCBI Taxonomy" id="407998"/>
    <lineage>
        <taxon>Bacteria</taxon>
        <taxon>Pseudomonadati</taxon>
        <taxon>Aquificota</taxon>
        <taxon>Aquificia</taxon>
        <taxon>Aquificales</taxon>
        <taxon>Hydrogenothermaceae</taxon>
        <taxon>Venenivibrio</taxon>
    </lineage>
</organism>
<keyword evidence="6 8" id="KW-0472">Membrane</keyword>
<keyword evidence="4 8" id="KW-1133">Transmembrane helix</keyword>
<dbReference type="Pfam" id="PF00361">
    <property type="entry name" value="Proton_antipo_M"/>
    <property type="match status" value="1"/>
</dbReference>
<dbReference type="Proteomes" id="UP001157947">
    <property type="component" value="Unassembled WGS sequence"/>
</dbReference>
<evidence type="ECO:0000256" key="4">
    <source>
        <dbReference type="ARBA" id="ARBA00022989"/>
    </source>
</evidence>
<feature type="transmembrane region" description="Helical" evidence="8">
    <location>
        <begin position="200"/>
        <end position="222"/>
    </location>
</feature>
<dbReference type="InterPro" id="IPR052175">
    <property type="entry name" value="ComplexI-like_HydComp"/>
</dbReference>
<feature type="transmembrane region" description="Helical" evidence="8">
    <location>
        <begin position="157"/>
        <end position="180"/>
    </location>
</feature>
<feature type="transmembrane region" description="Helical" evidence="8">
    <location>
        <begin position="6"/>
        <end position="23"/>
    </location>
</feature>
<dbReference type="InterPro" id="IPR001516">
    <property type="entry name" value="Proton_antipo_N"/>
</dbReference>
<keyword evidence="2" id="KW-1003">Cell membrane</keyword>
<evidence type="ECO:0000256" key="6">
    <source>
        <dbReference type="ARBA" id="ARBA00023136"/>
    </source>
</evidence>
<evidence type="ECO:0000256" key="2">
    <source>
        <dbReference type="ARBA" id="ARBA00022475"/>
    </source>
</evidence>
<feature type="transmembrane region" description="Helical" evidence="8">
    <location>
        <begin position="261"/>
        <end position="286"/>
    </location>
</feature>
<dbReference type="GO" id="GO:0016491">
    <property type="term" value="F:oxidoreductase activity"/>
    <property type="evidence" value="ECO:0007669"/>
    <property type="project" value="UniProtKB-KW"/>
</dbReference>
<feature type="transmembrane region" description="Helical" evidence="8">
    <location>
        <begin position="376"/>
        <end position="395"/>
    </location>
</feature>
<feature type="transmembrane region" description="Helical" evidence="8">
    <location>
        <begin position="73"/>
        <end position="92"/>
    </location>
</feature>
<keyword evidence="5" id="KW-0560">Oxidoreductase</keyword>
<proteinExistence type="predicted"/>
<dbReference type="GO" id="GO:0008137">
    <property type="term" value="F:NADH dehydrogenase (ubiquinone) activity"/>
    <property type="evidence" value="ECO:0007669"/>
    <property type="project" value="InterPro"/>
</dbReference>
<gene>
    <name evidence="11" type="ORF">SAMN06264868_10456</name>
</gene>
<dbReference type="PANTHER" id="PTHR42682">
    <property type="entry name" value="HYDROGENASE-4 COMPONENT F"/>
    <property type="match status" value="1"/>
</dbReference>
<name>A0AA46ADP1_9AQUI</name>
<evidence type="ECO:0000256" key="5">
    <source>
        <dbReference type="ARBA" id="ARBA00023002"/>
    </source>
</evidence>
<dbReference type="GO" id="GO:0042773">
    <property type="term" value="P:ATP synthesis coupled electron transport"/>
    <property type="evidence" value="ECO:0007669"/>
    <property type="project" value="InterPro"/>
</dbReference>
<feature type="transmembrane region" description="Helical" evidence="8">
    <location>
        <begin position="460"/>
        <end position="486"/>
    </location>
</feature>
<feature type="transmembrane region" description="Helical" evidence="8">
    <location>
        <begin position="644"/>
        <end position="664"/>
    </location>
</feature>
<evidence type="ECO:0000256" key="7">
    <source>
        <dbReference type="RuleBase" id="RU000320"/>
    </source>
</evidence>
<dbReference type="PRINTS" id="PR01437">
    <property type="entry name" value="NUOXDRDTASE4"/>
</dbReference>
<keyword evidence="3 7" id="KW-0812">Transmembrane</keyword>
<dbReference type="Pfam" id="PF00662">
    <property type="entry name" value="Proton_antipo_N"/>
    <property type="match status" value="1"/>
</dbReference>
<evidence type="ECO:0000259" key="10">
    <source>
        <dbReference type="Pfam" id="PF00662"/>
    </source>
</evidence>
<evidence type="ECO:0000259" key="9">
    <source>
        <dbReference type="Pfam" id="PF00361"/>
    </source>
</evidence>
<feature type="domain" description="NADH-Ubiquinone oxidoreductase (complex I) chain 5 N-terminal" evidence="10">
    <location>
        <begin position="64"/>
        <end position="98"/>
    </location>
</feature>
<feature type="transmembrane region" description="Helical" evidence="8">
    <location>
        <begin position="128"/>
        <end position="145"/>
    </location>
</feature>
<comment type="caution">
    <text evidence="11">The sequence shown here is derived from an EMBL/GenBank/DDBJ whole genome shotgun (WGS) entry which is preliminary data.</text>
</comment>
<feature type="transmembrane region" description="Helical" evidence="8">
    <location>
        <begin position="104"/>
        <end position="122"/>
    </location>
</feature>
<dbReference type="InterPro" id="IPR003918">
    <property type="entry name" value="NADH_UbQ_OxRdtase"/>
</dbReference>
<feature type="transmembrane region" description="Helical" evidence="8">
    <location>
        <begin position="306"/>
        <end position="333"/>
    </location>
</feature>
<feature type="domain" description="NADH:quinone oxidoreductase/Mrp antiporter transmembrane" evidence="9">
    <location>
        <begin position="122"/>
        <end position="406"/>
    </location>
</feature>
<dbReference type="InterPro" id="IPR001750">
    <property type="entry name" value="ND/Mrp_TM"/>
</dbReference>
<dbReference type="RefSeq" id="WP_265134491.1">
    <property type="nucleotide sequence ID" value="NZ_FXTX01000004.1"/>
</dbReference>
<feature type="transmembrane region" description="Helical" evidence="8">
    <location>
        <begin position="521"/>
        <end position="541"/>
    </location>
</feature>